<evidence type="ECO:0000313" key="2">
    <source>
        <dbReference type="EMBL" id="MCC0175517.1"/>
    </source>
</evidence>
<dbReference type="Proteomes" id="UP000729733">
    <property type="component" value="Unassembled WGS sequence"/>
</dbReference>
<keyword evidence="3" id="KW-1185">Reference proteome</keyword>
<gene>
    <name evidence="2" type="ORF">I4641_00790</name>
</gene>
<protein>
    <submittedName>
        <fullName evidence="2">YHS domain-containing protein</fullName>
    </submittedName>
</protein>
<comment type="caution">
    <text evidence="2">The sequence shown here is derived from an EMBL/GenBank/DDBJ whole genome shotgun (WGS) entry which is preliminary data.</text>
</comment>
<feature type="domain" description="YHS" evidence="1">
    <location>
        <begin position="7"/>
        <end position="53"/>
    </location>
</feature>
<dbReference type="InterPro" id="IPR007029">
    <property type="entry name" value="YHS_dom"/>
</dbReference>
<organism evidence="2 3">
    <name type="scientific">Waterburya agarophytonicola KI4</name>
    <dbReference type="NCBI Taxonomy" id="2874699"/>
    <lineage>
        <taxon>Bacteria</taxon>
        <taxon>Bacillati</taxon>
        <taxon>Cyanobacteriota</taxon>
        <taxon>Cyanophyceae</taxon>
        <taxon>Pleurocapsales</taxon>
        <taxon>Hyellaceae</taxon>
        <taxon>Waterburya</taxon>
        <taxon>Waterburya agarophytonicola</taxon>
    </lineage>
</organism>
<evidence type="ECO:0000259" key="1">
    <source>
        <dbReference type="Pfam" id="PF04945"/>
    </source>
</evidence>
<dbReference type="EMBL" id="JADWDC010000002">
    <property type="protein sequence ID" value="MCC0175517.1"/>
    <property type="molecule type" value="Genomic_DNA"/>
</dbReference>
<name>A0A964BNQ4_9CYAN</name>
<dbReference type="Pfam" id="PF04945">
    <property type="entry name" value="YHS"/>
    <property type="match status" value="1"/>
</dbReference>
<evidence type="ECO:0000313" key="3">
    <source>
        <dbReference type="Proteomes" id="UP000729733"/>
    </source>
</evidence>
<accession>A0A964BNQ4</accession>
<dbReference type="NCBIfam" id="NF041384">
    <property type="entry name" value="YHS_seleno_dom"/>
    <property type="match status" value="1"/>
</dbReference>
<proteinExistence type="predicted"/>
<dbReference type="AlphaFoldDB" id="A0A964BNQ4"/>
<reference evidence="2" key="1">
    <citation type="journal article" date="2021" name="Antonie Van Leeuwenhoek">
        <title>Draft genome and description of Waterburya agarophytonicola gen. nov. sp. nov. (Pleurocapsales, Cyanobacteria): a seaweed symbiont.</title>
        <authorList>
            <person name="Bonthond G."/>
            <person name="Shalygin S."/>
            <person name="Bayer T."/>
            <person name="Weinberger F."/>
        </authorList>
    </citation>
    <scope>NUCLEOTIDE SEQUENCE</scope>
    <source>
        <strain evidence="2">KI4</strain>
    </source>
</reference>
<sequence>MRGTDPVAYFTEGKAVEGSSEYELEWNGNLWRFSSEENISLFEEDPEAYAPQYGGYCAKALSEGNVVSTDPEAWKIVDGKLYLNYSPEVQKQWVEDIEGNITLADEMWPNVLVGAKIFENEL</sequence>